<name>A0ABV9TRY4_9ACTN</name>
<sequence length="318" mass="33767">MPDELPPFDDDFIAGASISEPSARERSRRRSRLPRLPRPPRRRRRRPDGETMSYLKASGLVGGAVVVLGAAATGMWWLGRDDSPGPSSVTLKLQSPTASAPPSDPFAGSPAASYEDGEAGIVMPAAKATAGLTGTDVEAAYARIKRILVAADLDPATVYSGDGKPLAAALDPEQAKSLPSHRTWATAFAPGTVVAATGTVKVHGTVTPSAGKDGLTVRTDHNFVYAVHRPKRAEVVQRVIVRRTATFTVTREGDDVRVWMSRSGRSVAPAPCASANDWIRPTFPGDPGGGDSTSPREDPYDMSKPPAYDEGCRQVIRT</sequence>
<evidence type="ECO:0000313" key="3">
    <source>
        <dbReference type="Proteomes" id="UP001595872"/>
    </source>
</evidence>
<accession>A0ABV9TRY4</accession>
<dbReference type="Proteomes" id="UP001595872">
    <property type="component" value="Unassembled WGS sequence"/>
</dbReference>
<feature type="region of interest" description="Disordered" evidence="1">
    <location>
        <begin position="1"/>
        <end position="50"/>
    </location>
</feature>
<proteinExistence type="predicted"/>
<feature type="compositionally biased region" description="Acidic residues" evidence="1">
    <location>
        <begin position="1"/>
        <end position="12"/>
    </location>
</feature>
<feature type="region of interest" description="Disordered" evidence="1">
    <location>
        <begin position="271"/>
        <end position="318"/>
    </location>
</feature>
<evidence type="ECO:0000256" key="1">
    <source>
        <dbReference type="SAM" id="MobiDB-lite"/>
    </source>
</evidence>
<comment type="caution">
    <text evidence="2">The sequence shown here is derived from an EMBL/GenBank/DDBJ whole genome shotgun (WGS) entry which is preliminary data.</text>
</comment>
<keyword evidence="3" id="KW-1185">Reference proteome</keyword>
<organism evidence="2 3">
    <name type="scientific">Actinomadura gamaensis</name>
    <dbReference type="NCBI Taxonomy" id="1763541"/>
    <lineage>
        <taxon>Bacteria</taxon>
        <taxon>Bacillati</taxon>
        <taxon>Actinomycetota</taxon>
        <taxon>Actinomycetes</taxon>
        <taxon>Streptosporangiales</taxon>
        <taxon>Thermomonosporaceae</taxon>
        <taxon>Actinomadura</taxon>
    </lineage>
</organism>
<feature type="compositionally biased region" description="Polar residues" evidence="1">
    <location>
        <begin position="85"/>
        <end position="100"/>
    </location>
</feature>
<feature type="region of interest" description="Disordered" evidence="1">
    <location>
        <begin position="85"/>
        <end position="113"/>
    </location>
</feature>
<reference evidence="3" key="1">
    <citation type="journal article" date="2019" name="Int. J. Syst. Evol. Microbiol.">
        <title>The Global Catalogue of Microorganisms (GCM) 10K type strain sequencing project: providing services to taxonomists for standard genome sequencing and annotation.</title>
        <authorList>
            <consortium name="The Broad Institute Genomics Platform"/>
            <consortium name="The Broad Institute Genome Sequencing Center for Infectious Disease"/>
            <person name="Wu L."/>
            <person name="Ma J."/>
        </authorList>
    </citation>
    <scope>NUCLEOTIDE SEQUENCE [LARGE SCALE GENOMIC DNA]</scope>
    <source>
        <strain evidence="3">KLKA75</strain>
    </source>
</reference>
<protein>
    <submittedName>
        <fullName evidence="2">Uncharacterized protein</fullName>
    </submittedName>
</protein>
<feature type="compositionally biased region" description="Basic residues" evidence="1">
    <location>
        <begin position="26"/>
        <end position="46"/>
    </location>
</feature>
<dbReference type="RefSeq" id="WP_378251706.1">
    <property type="nucleotide sequence ID" value="NZ_JBHSIT010000001.1"/>
</dbReference>
<dbReference type="EMBL" id="JBHSIT010000001">
    <property type="protein sequence ID" value="MFC4905980.1"/>
    <property type="molecule type" value="Genomic_DNA"/>
</dbReference>
<evidence type="ECO:0000313" key="2">
    <source>
        <dbReference type="EMBL" id="MFC4905980.1"/>
    </source>
</evidence>
<gene>
    <name evidence="2" type="ORF">ACFPCY_01485</name>
</gene>